<dbReference type="SUPFAM" id="SSF88723">
    <property type="entry name" value="PIN domain-like"/>
    <property type="match status" value="1"/>
</dbReference>
<dbReference type="InterPro" id="IPR051619">
    <property type="entry name" value="TypeII_TA_RNase_PINc/VapC"/>
</dbReference>
<dbReference type="Pfam" id="PF01850">
    <property type="entry name" value="PIN"/>
    <property type="match status" value="1"/>
</dbReference>
<dbReference type="InterPro" id="IPR029060">
    <property type="entry name" value="PIN-like_dom_sf"/>
</dbReference>
<evidence type="ECO:0000259" key="2">
    <source>
        <dbReference type="Pfam" id="PF01850"/>
    </source>
</evidence>
<dbReference type="PANTHER" id="PTHR35901:SF1">
    <property type="entry name" value="EXONUCLEASE VAPC9"/>
    <property type="match status" value="1"/>
</dbReference>
<dbReference type="Proteomes" id="UP000186308">
    <property type="component" value="Unassembled WGS sequence"/>
</dbReference>
<accession>A0A8G2FLN3</accession>
<sequence length="135" mass="14800">MSFVLDNSVALAWCFADEQTKPIMAILDRLTESGATVPQLWPIEALNGLLTAHRRGRIDRNLLDHLISLLKSLPITIDGDTAPRIWTETAALAAKHGLTAYDACYLELALRLRLPLATADKALRAAATSERIILV</sequence>
<feature type="domain" description="PIN" evidence="2">
    <location>
        <begin position="4"/>
        <end position="127"/>
    </location>
</feature>
<dbReference type="InterPro" id="IPR002716">
    <property type="entry name" value="PIN_dom"/>
</dbReference>
<dbReference type="InterPro" id="IPR044153">
    <property type="entry name" value="PIN_Pae0151-like"/>
</dbReference>
<keyword evidence="1" id="KW-0460">Magnesium</keyword>
<dbReference type="PANTHER" id="PTHR35901">
    <property type="entry name" value="RIBONUCLEASE VAPC3"/>
    <property type="match status" value="1"/>
</dbReference>
<protein>
    <submittedName>
        <fullName evidence="3">Predicted nucleic acid-binding protein, contains PIN domain</fullName>
    </submittedName>
</protein>
<dbReference type="Gene3D" id="3.40.50.1010">
    <property type="entry name" value="5'-nuclease"/>
    <property type="match status" value="1"/>
</dbReference>
<organism evidence="3 4">
    <name type="scientific">Acidiphilium rubrum</name>
    <dbReference type="NCBI Taxonomy" id="526"/>
    <lineage>
        <taxon>Bacteria</taxon>
        <taxon>Pseudomonadati</taxon>
        <taxon>Pseudomonadota</taxon>
        <taxon>Alphaproteobacteria</taxon>
        <taxon>Acetobacterales</taxon>
        <taxon>Acidocellaceae</taxon>
        <taxon>Acidiphilium</taxon>
    </lineage>
</organism>
<name>A0A8G2FLN3_ACIRU</name>
<dbReference type="CDD" id="cd09873">
    <property type="entry name" value="PIN_Pae0151-like"/>
    <property type="match status" value="1"/>
</dbReference>
<keyword evidence="4" id="KW-1185">Reference proteome</keyword>
<reference evidence="3 4" key="1">
    <citation type="submission" date="2017-01" db="EMBL/GenBank/DDBJ databases">
        <authorList>
            <person name="Varghese N."/>
            <person name="Submissions S."/>
        </authorList>
    </citation>
    <scope>NUCLEOTIDE SEQUENCE [LARGE SCALE GENOMIC DNA]</scope>
    <source>
        <strain evidence="3 4">ATCC 35905</strain>
    </source>
</reference>
<evidence type="ECO:0000313" key="3">
    <source>
        <dbReference type="EMBL" id="SIR34109.1"/>
    </source>
</evidence>
<gene>
    <name evidence="3" type="ORF">SAMN05421828_12539</name>
</gene>
<proteinExistence type="predicted"/>
<dbReference type="EMBL" id="FTNE01000025">
    <property type="protein sequence ID" value="SIR34109.1"/>
    <property type="molecule type" value="Genomic_DNA"/>
</dbReference>
<evidence type="ECO:0000256" key="1">
    <source>
        <dbReference type="ARBA" id="ARBA00022842"/>
    </source>
</evidence>
<comment type="caution">
    <text evidence="3">The sequence shown here is derived from an EMBL/GenBank/DDBJ whole genome shotgun (WGS) entry which is preliminary data.</text>
</comment>
<dbReference type="AlphaFoldDB" id="A0A8G2FLN3"/>
<dbReference type="OrthoDB" id="9798446at2"/>
<evidence type="ECO:0000313" key="4">
    <source>
        <dbReference type="Proteomes" id="UP000186308"/>
    </source>
</evidence>